<keyword evidence="5 7" id="KW-1133">Transmembrane helix</keyword>
<keyword evidence="3" id="KW-0997">Cell inner membrane</keyword>
<dbReference type="KEGG" id="nei:BG910_03280"/>
<dbReference type="RefSeq" id="WP_089035615.1">
    <property type="nucleotide sequence ID" value="NZ_CP022278.1"/>
</dbReference>
<dbReference type="Pfam" id="PF03631">
    <property type="entry name" value="Virul_fac_BrkB"/>
    <property type="match status" value="1"/>
</dbReference>
<protein>
    <recommendedName>
        <fullName evidence="7">UPF0761 membrane protein BG910_03280</fullName>
    </recommendedName>
</protein>
<evidence type="ECO:0000256" key="5">
    <source>
        <dbReference type="ARBA" id="ARBA00022989"/>
    </source>
</evidence>
<gene>
    <name evidence="8" type="ORF">BG910_03280</name>
</gene>
<dbReference type="Proteomes" id="UP000198238">
    <property type="component" value="Chromosome"/>
</dbReference>
<dbReference type="EMBL" id="CP022278">
    <property type="protein sequence ID" value="ASK26894.1"/>
    <property type="molecule type" value="Genomic_DNA"/>
</dbReference>
<evidence type="ECO:0000313" key="8">
    <source>
        <dbReference type="EMBL" id="ASK26894.1"/>
    </source>
</evidence>
<accession>A0A220S0A9</accession>
<dbReference type="GO" id="GO:0005886">
    <property type="term" value="C:plasma membrane"/>
    <property type="evidence" value="ECO:0007669"/>
    <property type="project" value="UniProtKB-SubCell"/>
</dbReference>
<dbReference type="PANTHER" id="PTHR30213">
    <property type="entry name" value="INNER MEMBRANE PROTEIN YHJD"/>
    <property type="match status" value="1"/>
</dbReference>
<comment type="subcellular location">
    <subcellularLocation>
        <location evidence="1 7">Cell membrane</location>
        <topology evidence="1 7">Multi-pass membrane protein</topology>
    </subcellularLocation>
</comment>
<evidence type="ECO:0000256" key="4">
    <source>
        <dbReference type="ARBA" id="ARBA00022692"/>
    </source>
</evidence>
<feature type="transmembrane region" description="Helical" evidence="7">
    <location>
        <begin position="251"/>
        <end position="275"/>
    </location>
</feature>
<evidence type="ECO:0000256" key="7">
    <source>
        <dbReference type="HAMAP-Rule" id="MF_00672"/>
    </source>
</evidence>
<feature type="transmembrane region" description="Helical" evidence="7">
    <location>
        <begin position="33"/>
        <end position="60"/>
    </location>
</feature>
<proteinExistence type="inferred from homology"/>
<dbReference type="InterPro" id="IPR023679">
    <property type="entry name" value="UPF0761_bac"/>
</dbReference>
<keyword evidence="4 7" id="KW-0812">Transmembrane</keyword>
<dbReference type="AlphaFoldDB" id="A0A220S0A9"/>
<keyword evidence="2 7" id="KW-1003">Cell membrane</keyword>
<keyword evidence="6 7" id="KW-0472">Membrane</keyword>
<evidence type="ECO:0000256" key="2">
    <source>
        <dbReference type="ARBA" id="ARBA00022475"/>
    </source>
</evidence>
<sequence length="412" mass="46173">MPFSEKWQALKQGKTLGFIGFVVRRFNDERVPLVASSLTFTTLLALVPVLTVTVVVASAFPVFDEWSGMFVQFINRTIVPQGADMVFDYINAFKDKASKLTAIGSVMLMATSLMLIQTIDNAFNRIWRVNSRRPFLMQFLVYWALLTLGPLSLGVGVSLLFGTLRNSGLEQYSPELAEMLRTGVSVVFSTLLLWALYRFVPNRFVPARQALAGAFLTAVCLEIARALFAWYMGKFNGYTSIYGAFAAVPFFLLWLNLLWSLVLAGAVLTSSLSYWQGEAFRRGFDARGRFDDVLKILLLLDNAQQTGQAMPVQAFRRHINMGYDELGELLEKLARHGYVYSGKQGWVLKTGAEAIELDDLFKLFVYRPAGDRDHVNEAVSRIMQPCLDSMDISLAEFGVHAKREKEEGGEAV</sequence>
<organism evidence="8 9">
    <name type="scientific">Neisseria chenwenguii</name>
    <dbReference type="NCBI Taxonomy" id="1853278"/>
    <lineage>
        <taxon>Bacteria</taxon>
        <taxon>Pseudomonadati</taxon>
        <taxon>Pseudomonadota</taxon>
        <taxon>Betaproteobacteria</taxon>
        <taxon>Neisseriales</taxon>
        <taxon>Neisseriaceae</taxon>
        <taxon>Neisseria</taxon>
    </lineage>
</organism>
<evidence type="ECO:0000313" key="9">
    <source>
        <dbReference type="Proteomes" id="UP000198238"/>
    </source>
</evidence>
<evidence type="ECO:0000256" key="3">
    <source>
        <dbReference type="ARBA" id="ARBA00022519"/>
    </source>
</evidence>
<reference evidence="8 9" key="1">
    <citation type="submission" date="2017-06" db="EMBL/GenBank/DDBJ databases">
        <title>Neisseria chenwenguii sp. nov., isolated from the intestinal contents of Tibetan Plateau Pika in Yushu, Qinghai Province, China.</title>
        <authorList>
            <person name="Zhang G."/>
        </authorList>
    </citation>
    <scope>NUCLEOTIDE SEQUENCE [LARGE SCALE GENOMIC DNA]</scope>
    <source>
        <strain evidence="8 9">10023</strain>
    </source>
</reference>
<evidence type="ECO:0000256" key="6">
    <source>
        <dbReference type="ARBA" id="ARBA00023136"/>
    </source>
</evidence>
<comment type="similarity">
    <text evidence="7">Belongs to the UPF0761 family.</text>
</comment>
<feature type="transmembrane region" description="Helical" evidence="7">
    <location>
        <begin position="140"/>
        <end position="162"/>
    </location>
</feature>
<name>A0A220S0A9_9NEIS</name>
<feature type="transmembrane region" description="Helical" evidence="7">
    <location>
        <begin position="212"/>
        <end position="231"/>
    </location>
</feature>
<dbReference type="HAMAP" id="MF_00672">
    <property type="entry name" value="UPF0761"/>
    <property type="match status" value="1"/>
</dbReference>
<dbReference type="PANTHER" id="PTHR30213:SF0">
    <property type="entry name" value="UPF0761 MEMBRANE PROTEIN YIHY"/>
    <property type="match status" value="1"/>
</dbReference>
<dbReference type="NCBIfam" id="TIGR00765">
    <property type="entry name" value="yihY_not_rbn"/>
    <property type="match status" value="1"/>
</dbReference>
<dbReference type="InterPro" id="IPR017039">
    <property type="entry name" value="Virul_fac_BrkB"/>
</dbReference>
<feature type="transmembrane region" description="Helical" evidence="7">
    <location>
        <begin position="182"/>
        <end position="200"/>
    </location>
</feature>
<dbReference type="NCBIfam" id="NF003256">
    <property type="entry name" value="PRK04214.1"/>
    <property type="match status" value="1"/>
</dbReference>
<evidence type="ECO:0000256" key="1">
    <source>
        <dbReference type="ARBA" id="ARBA00004651"/>
    </source>
</evidence>
<keyword evidence="9" id="KW-1185">Reference proteome</keyword>
<feature type="transmembrane region" description="Helical" evidence="7">
    <location>
        <begin position="100"/>
        <end position="119"/>
    </location>
</feature>